<feature type="domain" description="Ubiquitin-like" evidence="3">
    <location>
        <begin position="170"/>
        <end position="250"/>
    </location>
</feature>
<dbReference type="HOGENOM" id="CLU_045419_0_0_1"/>
<reference evidence="5" key="1">
    <citation type="journal article" date="2014" name="Proc. Natl. Acad. Sci. U.S.A.">
        <title>Extensive sampling of basidiomycete genomes demonstrates inadequacy of the white-rot/brown-rot paradigm for wood decay fungi.</title>
        <authorList>
            <person name="Riley R."/>
            <person name="Salamov A.A."/>
            <person name="Brown D.W."/>
            <person name="Nagy L.G."/>
            <person name="Floudas D."/>
            <person name="Held B.W."/>
            <person name="Levasseur A."/>
            <person name="Lombard V."/>
            <person name="Morin E."/>
            <person name="Otillar R."/>
            <person name="Lindquist E.A."/>
            <person name="Sun H."/>
            <person name="LaButti K.M."/>
            <person name="Schmutz J."/>
            <person name="Jabbour D."/>
            <person name="Luo H."/>
            <person name="Baker S.E."/>
            <person name="Pisabarro A.G."/>
            <person name="Walton J.D."/>
            <person name="Blanchette R.A."/>
            <person name="Henrissat B."/>
            <person name="Martin F."/>
            <person name="Cullen D."/>
            <person name="Hibbett D.S."/>
            <person name="Grigoriev I.V."/>
        </authorList>
    </citation>
    <scope>NUCLEOTIDE SEQUENCE [LARGE SCALE GENOMIC DNA]</scope>
    <source>
        <strain evidence="5">CBS 339.88</strain>
    </source>
</reference>
<dbReference type="Pfam" id="PF22893">
    <property type="entry name" value="ULD_2"/>
    <property type="match status" value="1"/>
</dbReference>
<protein>
    <recommendedName>
        <fullName evidence="3">Ubiquitin-like domain-containing protein</fullName>
    </recommendedName>
</protein>
<keyword evidence="5" id="KW-1185">Reference proteome</keyword>
<dbReference type="AlphaFoldDB" id="A0A067TGB1"/>
<accession>A0A067TGB1</accession>
<sequence length="476" mass="53248">MTVFAFTAGSLADILATAGLVAQVVKVLYDNKHLGEECEALRIELQSLQSVLIMVEFILQRYDSTPLGEPLAHLIRPEVVQCHLLLKAFSNKVNACHQALSSTTIGSLWRKVVWAASDEASSLSSKLSNHRLKLVTLLLTLNSVVWMDCGLNEGQSFIRNGTHSIRSIKDHTIDVVDPLGETLPVPTLFCVTWEAFDHILKGFSKNRIGQRYVEQGDYQIVRPRNNNVIGHSDICKVKDGETIEMSIILRSKENTEETPGICPRCSHLNAHASMTFWTKCHRCSGLFHINIVSTDQQTLDDGNPSDSSDLSAEIDNENAMPNPETSQDDTDTKYFRRITLEIQSGSLKDMTQESNINNELMQIPWSTFNRLKLDLDCGHKDFGTLTMREKVLIRNRWHKLPSTDPSISLDDTIEGLGKMLSSQTGMPVKNGRVMNLLLKNLAQLVQKGMVTRDQILQIRAFADRQKGQDTGVPPII</sequence>
<evidence type="ECO:0000259" key="3">
    <source>
        <dbReference type="Pfam" id="PF22893"/>
    </source>
</evidence>
<feature type="chain" id="PRO_5001649079" description="Ubiquitin-like domain-containing protein" evidence="2">
    <location>
        <begin position="17"/>
        <end position="476"/>
    </location>
</feature>
<dbReference type="EMBL" id="KL142375">
    <property type="protein sequence ID" value="KDR77983.1"/>
    <property type="molecule type" value="Genomic_DNA"/>
</dbReference>
<feature type="region of interest" description="Disordered" evidence="1">
    <location>
        <begin position="297"/>
        <end position="329"/>
    </location>
</feature>
<keyword evidence="2" id="KW-0732">Signal</keyword>
<evidence type="ECO:0000256" key="2">
    <source>
        <dbReference type="SAM" id="SignalP"/>
    </source>
</evidence>
<gene>
    <name evidence="4" type="ORF">GALMADRAFT_244947</name>
</gene>
<evidence type="ECO:0000313" key="5">
    <source>
        <dbReference type="Proteomes" id="UP000027222"/>
    </source>
</evidence>
<feature type="signal peptide" evidence="2">
    <location>
        <begin position="1"/>
        <end position="16"/>
    </location>
</feature>
<dbReference type="OrthoDB" id="3023312at2759"/>
<name>A0A067TGB1_GALM3</name>
<organism evidence="4 5">
    <name type="scientific">Galerina marginata (strain CBS 339.88)</name>
    <dbReference type="NCBI Taxonomy" id="685588"/>
    <lineage>
        <taxon>Eukaryota</taxon>
        <taxon>Fungi</taxon>
        <taxon>Dikarya</taxon>
        <taxon>Basidiomycota</taxon>
        <taxon>Agaricomycotina</taxon>
        <taxon>Agaricomycetes</taxon>
        <taxon>Agaricomycetidae</taxon>
        <taxon>Agaricales</taxon>
        <taxon>Agaricineae</taxon>
        <taxon>Strophariaceae</taxon>
        <taxon>Galerina</taxon>
    </lineage>
</organism>
<dbReference type="Proteomes" id="UP000027222">
    <property type="component" value="Unassembled WGS sequence"/>
</dbReference>
<dbReference type="InterPro" id="IPR054464">
    <property type="entry name" value="ULD_fung"/>
</dbReference>
<evidence type="ECO:0000256" key="1">
    <source>
        <dbReference type="SAM" id="MobiDB-lite"/>
    </source>
</evidence>
<feature type="compositionally biased region" description="Polar residues" evidence="1">
    <location>
        <begin position="297"/>
        <end position="310"/>
    </location>
</feature>
<proteinExistence type="predicted"/>
<evidence type="ECO:0000313" key="4">
    <source>
        <dbReference type="EMBL" id="KDR77983.1"/>
    </source>
</evidence>